<evidence type="ECO:0000259" key="6">
    <source>
        <dbReference type="Pfam" id="PF01370"/>
    </source>
</evidence>
<evidence type="ECO:0000256" key="4">
    <source>
        <dbReference type="ARBA" id="ARBA00031367"/>
    </source>
</evidence>
<reference evidence="7 8" key="1">
    <citation type="submission" date="2020-07" db="EMBL/GenBank/DDBJ databases">
        <authorList>
            <person name="Zhuang K."/>
            <person name="Ran Y."/>
        </authorList>
    </citation>
    <scope>NUCLEOTIDE SEQUENCE [LARGE SCALE GENOMIC DNA]</scope>
    <source>
        <strain evidence="7 8">WCH-YHL-001</strain>
    </source>
</reference>
<evidence type="ECO:0000313" key="7">
    <source>
        <dbReference type="EMBL" id="QLY28433.1"/>
    </source>
</evidence>
<gene>
    <name evidence="7" type="ORF">H0264_24045</name>
</gene>
<evidence type="ECO:0000256" key="2">
    <source>
        <dbReference type="ARBA" id="ARBA00007637"/>
    </source>
</evidence>
<dbReference type="SUPFAM" id="SSF51735">
    <property type="entry name" value="NAD(P)-binding Rossmann-fold domains"/>
    <property type="match status" value="1"/>
</dbReference>
<evidence type="ECO:0000313" key="8">
    <source>
        <dbReference type="Proteomes" id="UP000515512"/>
    </source>
</evidence>
<feature type="domain" description="NAD-dependent epimerase/dehydratase" evidence="6">
    <location>
        <begin position="3"/>
        <end position="231"/>
    </location>
</feature>
<protein>
    <recommendedName>
        <fullName evidence="3">UDP-glucose 4-epimerase</fullName>
    </recommendedName>
    <alternativeName>
        <fullName evidence="5">Galactowaldenase</fullName>
    </alternativeName>
    <alternativeName>
        <fullName evidence="4">UDP-galactose 4-epimerase</fullName>
    </alternativeName>
</protein>
<evidence type="ECO:0000256" key="5">
    <source>
        <dbReference type="ARBA" id="ARBA00033067"/>
    </source>
</evidence>
<proteinExistence type="inferred from homology"/>
<dbReference type="Gene3D" id="3.40.50.720">
    <property type="entry name" value="NAD(P)-binding Rossmann-like Domain"/>
    <property type="match status" value="1"/>
</dbReference>
<dbReference type="RefSeq" id="WP_181579639.1">
    <property type="nucleotide sequence ID" value="NZ_CP059399.1"/>
</dbReference>
<dbReference type="Gene3D" id="3.90.25.10">
    <property type="entry name" value="UDP-galactose 4-epimerase, domain 1"/>
    <property type="match status" value="1"/>
</dbReference>
<dbReference type="PANTHER" id="PTHR43725">
    <property type="entry name" value="UDP-GLUCOSE 4-EPIMERASE"/>
    <property type="match status" value="1"/>
</dbReference>
<dbReference type="Pfam" id="PF01370">
    <property type="entry name" value="Epimerase"/>
    <property type="match status" value="1"/>
</dbReference>
<dbReference type="InterPro" id="IPR036291">
    <property type="entry name" value="NAD(P)-bd_dom_sf"/>
</dbReference>
<dbReference type="PANTHER" id="PTHR43725:SF53">
    <property type="entry name" value="UDP-ARABINOSE 4-EPIMERASE 1"/>
    <property type="match status" value="1"/>
</dbReference>
<dbReference type="AlphaFoldDB" id="A0A7D6V7X2"/>
<keyword evidence="8" id="KW-1185">Reference proteome</keyword>
<comment type="similarity">
    <text evidence="2">Belongs to the NAD(P)-dependent epimerase/dehydratase family.</text>
</comment>
<dbReference type="KEGG" id="nhu:H0264_24045"/>
<accession>A0A7D6V7X2</accession>
<evidence type="ECO:0000256" key="1">
    <source>
        <dbReference type="ARBA" id="ARBA00004947"/>
    </source>
</evidence>
<evidence type="ECO:0000256" key="3">
    <source>
        <dbReference type="ARBA" id="ARBA00018569"/>
    </source>
</evidence>
<name>A0A7D6V7X2_9NOCA</name>
<organism evidence="7 8">
    <name type="scientific">Nocardia huaxiensis</name>
    <dbReference type="NCBI Taxonomy" id="2755382"/>
    <lineage>
        <taxon>Bacteria</taxon>
        <taxon>Bacillati</taxon>
        <taxon>Actinomycetota</taxon>
        <taxon>Actinomycetes</taxon>
        <taxon>Mycobacteriales</taxon>
        <taxon>Nocardiaceae</taxon>
        <taxon>Nocardia</taxon>
    </lineage>
</organism>
<dbReference type="InterPro" id="IPR001509">
    <property type="entry name" value="Epimerase_deHydtase"/>
</dbReference>
<comment type="pathway">
    <text evidence="1">Carbohydrate metabolism; galactose metabolism.</text>
</comment>
<sequence>MRVLVTGAAGYLGRAVVSALAAEHEPIALVHRPAEPIAGAAEIHVADLLDPAALRRAMTGVQAVCHLAGLGNARQSLAHPLAYFRVNTAGTTALLEAMAAERVEHLVFASTAAIYATTEHTPLDESAPDDPANPYASSKLAAEWAIEAQARTGALAATVLRLMNLTGGHDPNPTRLIPRALAAAAGAGALAINGDGTARRDYLHVDDAAQAVIAALHPAPAPGTARRYNIGSGCGTSILDIVAAAERVTGRPVPLTYRPAAPEPAVLIADPGKAKAELGWAPRYSDIDALMRETWSRMIQNPSV</sequence>
<dbReference type="EMBL" id="CP059399">
    <property type="protein sequence ID" value="QLY28433.1"/>
    <property type="molecule type" value="Genomic_DNA"/>
</dbReference>
<dbReference type="Proteomes" id="UP000515512">
    <property type="component" value="Chromosome"/>
</dbReference>